<protein>
    <submittedName>
        <fullName evidence="3">Uncharacterized protein</fullName>
    </submittedName>
</protein>
<sequence length="292" mass="32723">MAAASYYAGAAPSKPTFTTEMYNIPSPDPSYNRPQGSPNLAHDRPHSSQQDYLNPAGYAPSGSVPPTPKPSGQMTRQARAMLEKLKRWLRVLQIVAQGCTVLFTVIMFGIMIYVNAKFYSTKDLVRDGRTAWPTDGTKEWPSIMLLVASGLTLLMSVVLLFGYCCCWKKTKTSWKFTAFRYVVQIAAWIMVSFIYRYEKGLHGNNNDLWGWSCSTKAKDIQEAFNGVVDFSSLCKAQGGSWNVSIAEVVVKIIFAIGHYYIYRKKEPLEKQDFADRIGDASTGFLSDVLLNR</sequence>
<feature type="transmembrane region" description="Helical" evidence="2">
    <location>
        <begin position="91"/>
        <end position="114"/>
    </location>
</feature>
<feature type="compositionally biased region" description="Low complexity" evidence="1">
    <location>
        <begin position="1"/>
        <end position="11"/>
    </location>
</feature>
<feature type="transmembrane region" description="Helical" evidence="2">
    <location>
        <begin position="178"/>
        <end position="197"/>
    </location>
</feature>
<proteinExistence type="predicted"/>
<evidence type="ECO:0000256" key="2">
    <source>
        <dbReference type="SAM" id="Phobius"/>
    </source>
</evidence>
<keyword evidence="2" id="KW-1133">Transmembrane helix</keyword>
<keyword evidence="4" id="KW-1185">Reference proteome</keyword>
<dbReference type="AlphaFoldDB" id="A0A8H3G3H0"/>
<evidence type="ECO:0000256" key="1">
    <source>
        <dbReference type="SAM" id="MobiDB-lite"/>
    </source>
</evidence>
<feature type="transmembrane region" description="Helical" evidence="2">
    <location>
        <begin position="241"/>
        <end position="262"/>
    </location>
</feature>
<feature type="region of interest" description="Disordered" evidence="1">
    <location>
        <begin position="1"/>
        <end position="75"/>
    </location>
</feature>
<dbReference type="OrthoDB" id="5371583at2759"/>
<accession>A0A8H3G3H0</accession>
<keyword evidence="2" id="KW-0472">Membrane</keyword>
<dbReference type="EMBL" id="CAJPDS010000063">
    <property type="protein sequence ID" value="CAF9932473.1"/>
    <property type="molecule type" value="Genomic_DNA"/>
</dbReference>
<evidence type="ECO:0000313" key="4">
    <source>
        <dbReference type="Proteomes" id="UP000664521"/>
    </source>
</evidence>
<reference evidence="3" key="1">
    <citation type="submission" date="2021-03" db="EMBL/GenBank/DDBJ databases">
        <authorList>
            <person name="Tagirdzhanova G."/>
        </authorList>
    </citation>
    <scope>NUCLEOTIDE SEQUENCE</scope>
</reference>
<organism evidence="3 4">
    <name type="scientific">Heterodermia speciosa</name>
    <dbReference type="NCBI Taxonomy" id="116794"/>
    <lineage>
        <taxon>Eukaryota</taxon>
        <taxon>Fungi</taxon>
        <taxon>Dikarya</taxon>
        <taxon>Ascomycota</taxon>
        <taxon>Pezizomycotina</taxon>
        <taxon>Lecanoromycetes</taxon>
        <taxon>OSLEUM clade</taxon>
        <taxon>Lecanoromycetidae</taxon>
        <taxon>Caliciales</taxon>
        <taxon>Physciaceae</taxon>
        <taxon>Heterodermia</taxon>
    </lineage>
</organism>
<dbReference type="PANTHER" id="PTHR42069:SF1">
    <property type="entry name" value="MARVEL DOMAIN-CONTAINING PROTEIN"/>
    <property type="match status" value="1"/>
</dbReference>
<evidence type="ECO:0000313" key="3">
    <source>
        <dbReference type="EMBL" id="CAF9932473.1"/>
    </source>
</evidence>
<feature type="transmembrane region" description="Helical" evidence="2">
    <location>
        <begin position="143"/>
        <end position="166"/>
    </location>
</feature>
<keyword evidence="2" id="KW-0812">Transmembrane</keyword>
<gene>
    <name evidence="3" type="ORF">HETSPECPRED_008370</name>
</gene>
<comment type="caution">
    <text evidence="3">The sequence shown here is derived from an EMBL/GenBank/DDBJ whole genome shotgun (WGS) entry which is preliminary data.</text>
</comment>
<name>A0A8H3G3H0_9LECA</name>
<dbReference type="Proteomes" id="UP000664521">
    <property type="component" value="Unassembled WGS sequence"/>
</dbReference>
<dbReference type="PANTHER" id="PTHR42069">
    <property type="entry name" value="HYPHAL ANASTAMOSIS-8 PROTEIN"/>
    <property type="match status" value="1"/>
</dbReference>